<evidence type="ECO:0000256" key="5">
    <source>
        <dbReference type="ARBA" id="ARBA00022842"/>
    </source>
</evidence>
<dbReference type="InterPro" id="IPR051749">
    <property type="entry name" value="PINc/VapC_TA_RNase"/>
</dbReference>
<dbReference type="PANTHER" id="PTHR42740:SF1">
    <property type="entry name" value="RIBONUCLEASE VAPC3"/>
    <property type="match status" value="1"/>
</dbReference>
<keyword evidence="4" id="KW-0378">Hydrolase</keyword>
<keyword evidence="5" id="KW-0460">Magnesium</keyword>
<dbReference type="Proteomes" id="UP001273505">
    <property type="component" value="Unassembled WGS sequence"/>
</dbReference>
<dbReference type="SUPFAM" id="SSF88723">
    <property type="entry name" value="PIN domain-like"/>
    <property type="match status" value="1"/>
</dbReference>
<feature type="domain" description="PIN" evidence="6">
    <location>
        <begin position="2"/>
        <end position="118"/>
    </location>
</feature>
<keyword evidence="1" id="KW-1277">Toxin-antitoxin system</keyword>
<dbReference type="InterPro" id="IPR002716">
    <property type="entry name" value="PIN_dom"/>
</dbReference>
<dbReference type="CDD" id="cd18760">
    <property type="entry name" value="PIN_MtVapC3-like"/>
    <property type="match status" value="1"/>
</dbReference>
<evidence type="ECO:0000256" key="2">
    <source>
        <dbReference type="ARBA" id="ARBA00022722"/>
    </source>
</evidence>
<evidence type="ECO:0000259" key="6">
    <source>
        <dbReference type="Pfam" id="PF01850"/>
    </source>
</evidence>
<evidence type="ECO:0000313" key="7">
    <source>
        <dbReference type="EMBL" id="MDX6850955.1"/>
    </source>
</evidence>
<name>A0ABU4S1Q4_9GAMM</name>
<keyword evidence="2" id="KW-0540">Nuclease</keyword>
<gene>
    <name evidence="7" type="ORF">SCD92_16385</name>
</gene>
<proteinExistence type="predicted"/>
<dbReference type="RefSeq" id="WP_302721601.1">
    <property type="nucleotide sequence ID" value="NZ_JAULRU010000344.1"/>
</dbReference>
<keyword evidence="8" id="KW-1185">Reference proteome</keyword>
<dbReference type="InterPro" id="IPR029060">
    <property type="entry name" value="PIN-like_dom_sf"/>
</dbReference>
<evidence type="ECO:0000313" key="8">
    <source>
        <dbReference type="Proteomes" id="UP001273505"/>
    </source>
</evidence>
<dbReference type="PANTHER" id="PTHR42740">
    <property type="entry name" value="RIBONUCLEASE VAPC3"/>
    <property type="match status" value="1"/>
</dbReference>
<comment type="caution">
    <text evidence="7">The sequence shown here is derived from an EMBL/GenBank/DDBJ whole genome shotgun (WGS) entry which is preliminary data.</text>
</comment>
<dbReference type="Gene3D" id="3.40.50.1010">
    <property type="entry name" value="5'-nuclease"/>
    <property type="match status" value="1"/>
</dbReference>
<reference evidence="7 8" key="1">
    <citation type="submission" date="2023-11" db="EMBL/GenBank/DDBJ databases">
        <title>Gilvimarinus fulvus sp. nov., isolated from the surface of Kelp.</title>
        <authorList>
            <person name="Sun Y.Y."/>
            <person name="Gong Y."/>
            <person name="Du Z.J."/>
        </authorList>
    </citation>
    <scope>NUCLEOTIDE SEQUENCE [LARGE SCALE GENOMIC DNA]</scope>
    <source>
        <strain evidence="7 8">SDUM040013</strain>
    </source>
</reference>
<evidence type="ECO:0000256" key="4">
    <source>
        <dbReference type="ARBA" id="ARBA00022801"/>
    </source>
</evidence>
<protein>
    <submittedName>
        <fullName evidence="7">PIN domain nuclease</fullName>
    </submittedName>
</protein>
<evidence type="ECO:0000256" key="1">
    <source>
        <dbReference type="ARBA" id="ARBA00022649"/>
    </source>
</evidence>
<dbReference type="EMBL" id="JAXAFO010000035">
    <property type="protein sequence ID" value="MDX6850955.1"/>
    <property type="molecule type" value="Genomic_DNA"/>
</dbReference>
<sequence length="142" mass="16043">MILVDSSVWIDYFSGNDSTEADFLDHTLGTRAVAIGDLILTEVLQGFRHEKDYKVAKSLLEELTVFELLGKKMAIESADNFRKLRKKGITIRKTADVIIASYCIEHNLPLLFSGKDFQPFVEHLGLRNAAGTHNETVDRQNF</sequence>
<evidence type="ECO:0000256" key="3">
    <source>
        <dbReference type="ARBA" id="ARBA00022723"/>
    </source>
</evidence>
<keyword evidence="3" id="KW-0479">Metal-binding</keyword>
<accession>A0ABU4S1Q4</accession>
<dbReference type="Pfam" id="PF01850">
    <property type="entry name" value="PIN"/>
    <property type="match status" value="1"/>
</dbReference>
<organism evidence="7 8">
    <name type="scientific">Gilvimarinus gilvus</name>
    <dbReference type="NCBI Taxonomy" id="3058038"/>
    <lineage>
        <taxon>Bacteria</taxon>
        <taxon>Pseudomonadati</taxon>
        <taxon>Pseudomonadota</taxon>
        <taxon>Gammaproteobacteria</taxon>
        <taxon>Cellvibrionales</taxon>
        <taxon>Cellvibrionaceae</taxon>
        <taxon>Gilvimarinus</taxon>
    </lineage>
</organism>